<evidence type="ECO:0000313" key="2">
    <source>
        <dbReference type="Proteomes" id="UP000314294"/>
    </source>
</evidence>
<keyword evidence="2" id="KW-1185">Reference proteome</keyword>
<sequence>MAISPQAQLDDIYVSKRPNSLHRRLLIWAGLISRYSSDLSKATERFLRRYWRSLSRLFLTAVLPSLASISSAFSRVLKSGVVCAMAKRQQRP</sequence>
<name>A0A4Z2G3K5_9TELE</name>
<evidence type="ECO:0000313" key="1">
    <source>
        <dbReference type="EMBL" id="TNN47394.1"/>
    </source>
</evidence>
<reference evidence="1 2" key="1">
    <citation type="submission" date="2019-03" db="EMBL/GenBank/DDBJ databases">
        <title>First draft genome of Liparis tanakae, snailfish: a comprehensive survey of snailfish specific genes.</title>
        <authorList>
            <person name="Kim W."/>
            <person name="Song I."/>
            <person name="Jeong J.-H."/>
            <person name="Kim D."/>
            <person name="Kim S."/>
            <person name="Ryu S."/>
            <person name="Song J.Y."/>
            <person name="Lee S.K."/>
        </authorList>
    </citation>
    <scope>NUCLEOTIDE SEQUENCE [LARGE SCALE GENOMIC DNA]</scope>
    <source>
        <tissue evidence="1">Muscle</tissue>
    </source>
</reference>
<gene>
    <name evidence="1" type="ORF">EYF80_042397</name>
</gene>
<dbReference type="Proteomes" id="UP000314294">
    <property type="component" value="Unassembled WGS sequence"/>
</dbReference>
<dbReference type="AlphaFoldDB" id="A0A4Z2G3K5"/>
<accession>A0A4Z2G3K5</accession>
<proteinExistence type="predicted"/>
<comment type="caution">
    <text evidence="1">The sequence shown here is derived from an EMBL/GenBank/DDBJ whole genome shotgun (WGS) entry which is preliminary data.</text>
</comment>
<organism evidence="1 2">
    <name type="scientific">Liparis tanakae</name>
    <name type="common">Tanaka's snailfish</name>
    <dbReference type="NCBI Taxonomy" id="230148"/>
    <lineage>
        <taxon>Eukaryota</taxon>
        <taxon>Metazoa</taxon>
        <taxon>Chordata</taxon>
        <taxon>Craniata</taxon>
        <taxon>Vertebrata</taxon>
        <taxon>Euteleostomi</taxon>
        <taxon>Actinopterygii</taxon>
        <taxon>Neopterygii</taxon>
        <taxon>Teleostei</taxon>
        <taxon>Neoteleostei</taxon>
        <taxon>Acanthomorphata</taxon>
        <taxon>Eupercaria</taxon>
        <taxon>Perciformes</taxon>
        <taxon>Cottioidei</taxon>
        <taxon>Cottales</taxon>
        <taxon>Liparidae</taxon>
        <taxon>Liparis</taxon>
    </lineage>
</organism>
<dbReference type="EMBL" id="SRLO01000744">
    <property type="protein sequence ID" value="TNN47394.1"/>
    <property type="molecule type" value="Genomic_DNA"/>
</dbReference>
<protein>
    <submittedName>
        <fullName evidence="1">Uncharacterized protein</fullName>
    </submittedName>
</protein>